<sequence length="361" mass="41303">MEYKNKLIRFGQNRVWRSYSGGKVLDQINNESVPVDSYFPEDWIASVTKAVNPGRETISEGQSTAIIGNHSLDFAELLDLDPEYFLGKEHFSRFGPNPMVLIKFLDSSIRLHFQAHPTREFAQKHLDSNSGKAEAYYILQVREEIDDPYIYLGFQTPPTKETLKEIIVEQDINRLKTCFEKIKVSPGECYFIPGGMPHAIGEGILMIEIMEPSDWAVRFEFERAGYTLPEEARYMKRDLDFCLDVFDYSEKSVEAVATQNKKTPHLLTAYADGSVKESLIDDKTTDRYRVCRTKVITNITKFESEFYVGIVTEGNCTITLDDEVLTLHKYDKFFCPAGVNNITIDTENGVEIIECYPPLTN</sequence>
<comment type="caution">
    <text evidence="3">The sequence shown here is derived from an EMBL/GenBank/DDBJ whole genome shotgun (WGS) entry which is preliminary data.</text>
</comment>
<evidence type="ECO:0000256" key="1">
    <source>
        <dbReference type="ARBA" id="ARBA00022723"/>
    </source>
</evidence>
<gene>
    <name evidence="3" type="ORF">BCS90_10545</name>
</gene>
<dbReference type="EMBL" id="MDBS01000016">
    <property type="protein sequence ID" value="PMP31742.1"/>
    <property type="molecule type" value="Genomic_DNA"/>
</dbReference>
<dbReference type="AlphaFoldDB" id="A0A7Z1MLX7"/>
<dbReference type="SUPFAM" id="SSF51182">
    <property type="entry name" value="RmlC-like cupins"/>
    <property type="match status" value="1"/>
</dbReference>
<dbReference type="GO" id="GO:0046872">
    <property type="term" value="F:metal ion binding"/>
    <property type="evidence" value="ECO:0007669"/>
    <property type="project" value="UniProtKB-KW"/>
</dbReference>
<evidence type="ECO:0000313" key="3">
    <source>
        <dbReference type="EMBL" id="PMP31742.1"/>
    </source>
</evidence>
<reference evidence="3" key="1">
    <citation type="submission" date="2016-07" db="EMBL/GenBank/DDBJ databases">
        <authorList>
            <person name="Kauffman K."/>
            <person name="Arevalo P."/>
            <person name="Polz M.F."/>
        </authorList>
    </citation>
    <scope>NUCLEOTIDE SEQUENCE</scope>
    <source>
        <strain evidence="3">10N.222.46.E12</strain>
    </source>
</reference>
<evidence type="ECO:0008006" key="4">
    <source>
        <dbReference type="Google" id="ProtNLM"/>
    </source>
</evidence>
<protein>
    <recommendedName>
        <fullName evidence="4">Mannose-6-phosphate isomerase</fullName>
    </recommendedName>
</protein>
<dbReference type="InterPro" id="IPR014710">
    <property type="entry name" value="RmlC-like_jellyroll"/>
</dbReference>
<proteinExistence type="predicted"/>
<dbReference type="Gene3D" id="2.60.120.10">
    <property type="entry name" value="Jelly Rolls"/>
    <property type="match status" value="2"/>
</dbReference>
<organism evidence="3">
    <name type="scientific">Vibrio cyclitrophicus</name>
    <dbReference type="NCBI Taxonomy" id="47951"/>
    <lineage>
        <taxon>Bacteria</taxon>
        <taxon>Pseudomonadati</taxon>
        <taxon>Pseudomonadota</taxon>
        <taxon>Gammaproteobacteria</taxon>
        <taxon>Vibrionales</taxon>
        <taxon>Vibrionaceae</taxon>
        <taxon>Vibrio</taxon>
    </lineage>
</organism>
<dbReference type="InterPro" id="IPR011051">
    <property type="entry name" value="RmlC_Cupin_sf"/>
</dbReference>
<dbReference type="PANTHER" id="PTHR42742:SF3">
    <property type="entry name" value="FRUCTOKINASE"/>
    <property type="match status" value="1"/>
</dbReference>
<name>A0A7Z1MLX7_9VIBR</name>
<evidence type="ECO:0000256" key="2">
    <source>
        <dbReference type="ARBA" id="ARBA00022833"/>
    </source>
</evidence>
<dbReference type="PANTHER" id="PTHR42742">
    <property type="entry name" value="TRANSCRIPTIONAL REPRESSOR MPRA"/>
    <property type="match status" value="1"/>
</dbReference>
<accession>A0A7Z1MLX7</accession>
<keyword evidence="2" id="KW-0862">Zinc</keyword>
<keyword evidence="1" id="KW-0479">Metal-binding</keyword>
<reference evidence="3" key="2">
    <citation type="journal article" date="2018" name="Nature">
        <title>A major lineage of non-tailed dsDNA viruses as unrecognized killers of marine bacteria.</title>
        <authorList>
            <person name="Kauffman K.M."/>
            <person name="Hussain F.A."/>
            <person name="Yang J."/>
            <person name="Arevalo P."/>
            <person name="Brown J.M."/>
            <person name="Chang W.K."/>
            <person name="VanInsberghe D."/>
            <person name="Elsherbini J."/>
            <person name="Sharma R.S."/>
            <person name="Cutler M.B."/>
            <person name="Kelly L."/>
            <person name="Polz M.F."/>
        </authorList>
    </citation>
    <scope>NUCLEOTIDE SEQUENCE</scope>
    <source>
        <strain evidence="3">10N.222.46.E12</strain>
    </source>
</reference>
<dbReference type="InterPro" id="IPR051804">
    <property type="entry name" value="Carb_Metab_Reg_Kinase/Isom"/>
</dbReference>
<dbReference type="CDD" id="cd07010">
    <property type="entry name" value="cupin_PMI_type_I_N_bac"/>
    <property type="match status" value="1"/>
</dbReference>